<protein>
    <submittedName>
        <fullName evidence="4">Alpha-amylase</fullName>
    </submittedName>
</protein>
<dbReference type="InterPro" id="IPR045857">
    <property type="entry name" value="O16G_dom_2"/>
</dbReference>
<evidence type="ECO:0000256" key="2">
    <source>
        <dbReference type="ARBA" id="ARBA00023295"/>
    </source>
</evidence>
<evidence type="ECO:0000256" key="1">
    <source>
        <dbReference type="ARBA" id="ARBA00022801"/>
    </source>
</evidence>
<dbReference type="SUPFAM" id="SSF51445">
    <property type="entry name" value="(Trans)glycosidases"/>
    <property type="match status" value="1"/>
</dbReference>
<dbReference type="Pfam" id="PF00128">
    <property type="entry name" value="Alpha-amylase"/>
    <property type="match status" value="1"/>
</dbReference>
<dbReference type="CDD" id="cd11354">
    <property type="entry name" value="AmyAc_bac_CMD_like"/>
    <property type="match status" value="1"/>
</dbReference>
<dbReference type="Gene3D" id="3.90.400.10">
    <property type="entry name" value="Oligo-1,6-glucosidase, Domain 2"/>
    <property type="match status" value="1"/>
</dbReference>
<dbReference type="EMBL" id="WHZW01000005">
    <property type="protein sequence ID" value="NEG89045.1"/>
    <property type="molecule type" value="Genomic_DNA"/>
</dbReference>
<sequence>MAYADARRDAMTNDPNLTTIWWQVYPLGFTGAPIRPGNDAERALTPRLDMITSWLDYLIDLGAKGLLLNPVFASTSHGYDTTDYFRIDPRLGDDSTFDRLVAACHERGIRIMLDGVFNHIGRESALFRSALAGDAGAGRMFRIERDATTGTATDYAKFEGNGDLPSFNHDDPAVARLVADVMRHWMRRGVDAWRLDAAYAVPPAFWTRVLPDVRREFPHAWFMGEVIHGDYPAIVRDSGLDSITQYQLWKAVWSSIKAGNFWELDWALKRHNEFMDAFTPFTFVGNHDVTRIVSQIGGAEAALAMTVLFTVGGVPCIYYGDEQAWRGVKADAMGGDDAVRPMFPANRDGLGGDGAWMFRLLQGLISVRRRNPWMAGARVEPTHVANLAYSYDVVGTGEDSGRRLHVDLRLGERPTADISEGGMNLYHVEH</sequence>
<dbReference type="SMART" id="SM00642">
    <property type="entry name" value="Aamy"/>
    <property type="match status" value="1"/>
</dbReference>
<reference evidence="4 5" key="1">
    <citation type="submission" date="2019-10" db="EMBL/GenBank/DDBJ databases">
        <title>Bifidobacterium from non-human primates.</title>
        <authorList>
            <person name="Modesto M."/>
        </authorList>
    </citation>
    <scope>NUCLEOTIDE SEQUENCE [LARGE SCALE GENOMIC DNA]</scope>
    <source>
        <strain evidence="4 5">TRE17</strain>
    </source>
</reference>
<feature type="domain" description="Glycosyl hydrolase family 13 catalytic" evidence="3">
    <location>
        <begin position="23"/>
        <end position="368"/>
    </location>
</feature>
<dbReference type="PANTHER" id="PTHR10357:SF210">
    <property type="entry name" value="MALTODEXTRIN GLUCOSIDASE"/>
    <property type="match status" value="1"/>
</dbReference>
<dbReference type="Gene3D" id="3.20.20.80">
    <property type="entry name" value="Glycosidases"/>
    <property type="match status" value="1"/>
</dbReference>
<dbReference type="PANTHER" id="PTHR10357">
    <property type="entry name" value="ALPHA-AMYLASE FAMILY MEMBER"/>
    <property type="match status" value="1"/>
</dbReference>
<dbReference type="GO" id="GO:0005975">
    <property type="term" value="P:carbohydrate metabolic process"/>
    <property type="evidence" value="ECO:0007669"/>
    <property type="project" value="InterPro"/>
</dbReference>
<accession>A0A6N9Z4H0</accession>
<gene>
    <name evidence="4" type="ORF">GFD25_03270</name>
</gene>
<name>A0A6N9Z4H0_9BIFI</name>
<dbReference type="InterPro" id="IPR006047">
    <property type="entry name" value="GH13_cat_dom"/>
</dbReference>
<organism evidence="4 5">
    <name type="scientific">Bifidobacterium aerophilum</name>
    <dbReference type="NCBI Taxonomy" id="1798155"/>
    <lineage>
        <taxon>Bacteria</taxon>
        <taxon>Bacillati</taxon>
        <taxon>Actinomycetota</taxon>
        <taxon>Actinomycetes</taxon>
        <taxon>Bifidobacteriales</taxon>
        <taxon>Bifidobacteriaceae</taxon>
        <taxon>Bifidobacterium</taxon>
    </lineage>
</organism>
<keyword evidence="2" id="KW-0326">Glycosidase</keyword>
<dbReference type="Proteomes" id="UP000469194">
    <property type="component" value="Unassembled WGS sequence"/>
</dbReference>
<evidence type="ECO:0000313" key="5">
    <source>
        <dbReference type="Proteomes" id="UP000469194"/>
    </source>
</evidence>
<keyword evidence="5" id="KW-1185">Reference proteome</keyword>
<dbReference type="GO" id="GO:0016798">
    <property type="term" value="F:hydrolase activity, acting on glycosyl bonds"/>
    <property type="evidence" value="ECO:0007669"/>
    <property type="project" value="UniProtKB-KW"/>
</dbReference>
<dbReference type="AlphaFoldDB" id="A0A6N9Z4H0"/>
<dbReference type="InterPro" id="IPR017853">
    <property type="entry name" value="GH"/>
</dbReference>
<evidence type="ECO:0000259" key="3">
    <source>
        <dbReference type="SMART" id="SM00642"/>
    </source>
</evidence>
<evidence type="ECO:0000313" key="4">
    <source>
        <dbReference type="EMBL" id="NEG89045.1"/>
    </source>
</evidence>
<proteinExistence type="predicted"/>
<comment type="caution">
    <text evidence="4">The sequence shown here is derived from an EMBL/GenBank/DDBJ whole genome shotgun (WGS) entry which is preliminary data.</text>
</comment>
<keyword evidence="1" id="KW-0378">Hydrolase</keyword>